<feature type="compositionally biased region" description="Low complexity" evidence="1">
    <location>
        <begin position="271"/>
        <end position="285"/>
    </location>
</feature>
<feature type="region of interest" description="Disordered" evidence="1">
    <location>
        <begin position="305"/>
        <end position="344"/>
    </location>
</feature>
<feature type="region of interest" description="Disordered" evidence="1">
    <location>
        <begin position="128"/>
        <end position="158"/>
    </location>
</feature>
<feature type="compositionally biased region" description="Low complexity" evidence="1">
    <location>
        <begin position="308"/>
        <end position="324"/>
    </location>
</feature>
<dbReference type="InterPro" id="IPR035969">
    <property type="entry name" value="Rab-GAP_TBC_sf"/>
</dbReference>
<dbReference type="OrthoDB" id="294251at2759"/>
<dbReference type="Pfam" id="PF00566">
    <property type="entry name" value="RabGAP-TBC"/>
    <property type="match status" value="1"/>
</dbReference>
<dbReference type="InterPro" id="IPR000195">
    <property type="entry name" value="Rab-GAP-TBC_dom"/>
</dbReference>
<dbReference type="PANTHER" id="PTHR47219">
    <property type="entry name" value="RAB GTPASE-ACTIVATING PROTEIN 1-LIKE"/>
    <property type="match status" value="1"/>
</dbReference>
<organism evidence="3 4">
    <name type="scientific">Synchytrium microbalum</name>
    <dbReference type="NCBI Taxonomy" id="1806994"/>
    <lineage>
        <taxon>Eukaryota</taxon>
        <taxon>Fungi</taxon>
        <taxon>Fungi incertae sedis</taxon>
        <taxon>Chytridiomycota</taxon>
        <taxon>Chytridiomycota incertae sedis</taxon>
        <taxon>Chytridiomycetes</taxon>
        <taxon>Synchytriales</taxon>
        <taxon>Synchytriaceae</taxon>
        <taxon>Synchytrium</taxon>
    </lineage>
</organism>
<accession>A0A507C2J9</accession>
<dbReference type="GO" id="GO:0005096">
    <property type="term" value="F:GTPase activator activity"/>
    <property type="evidence" value="ECO:0007669"/>
    <property type="project" value="TreeGrafter"/>
</dbReference>
<dbReference type="SUPFAM" id="SSF47923">
    <property type="entry name" value="Ypt/Rab-GAP domain of gyp1p"/>
    <property type="match status" value="2"/>
</dbReference>
<keyword evidence="4" id="KW-1185">Reference proteome</keyword>
<name>A0A507C2J9_9FUNG</name>
<dbReference type="STRING" id="1806994.A0A507C2J9"/>
<reference evidence="3 4" key="1">
    <citation type="journal article" date="2019" name="Sci. Rep.">
        <title>Comparative genomics of chytrid fungi reveal insights into the obligate biotrophic and pathogenic lifestyle of Synchytrium endobioticum.</title>
        <authorList>
            <person name="van de Vossenberg B.T.L.H."/>
            <person name="Warris S."/>
            <person name="Nguyen H.D.T."/>
            <person name="van Gent-Pelzer M.P.E."/>
            <person name="Joly D.L."/>
            <person name="van de Geest H.C."/>
            <person name="Bonants P.J.M."/>
            <person name="Smith D.S."/>
            <person name="Levesque C.A."/>
            <person name="van der Lee T.A.J."/>
        </authorList>
    </citation>
    <scope>NUCLEOTIDE SEQUENCE [LARGE SCALE GENOMIC DNA]</scope>
    <source>
        <strain evidence="3 4">JEL517</strain>
    </source>
</reference>
<dbReference type="SMART" id="SM00164">
    <property type="entry name" value="TBC"/>
    <property type="match status" value="1"/>
</dbReference>
<dbReference type="Gene3D" id="1.10.8.270">
    <property type="entry name" value="putative rabgap domain of human tbc1 domain family member 14 like domains"/>
    <property type="match status" value="1"/>
</dbReference>
<sequence>MSQSTTENKSYEDLQTVFTGRMRSLSNSFSRDVGELWRKTSLQSLSVLWNANDPVKGDSNNIASSAELSSASSSSSSSSTLVSSATSAWGVVGNNDCKGSSAASLPALVKVKTVMEKQGSIVDIVSSPPVSPSMLHPDSLMNRRSRSSSTSHQRRKESLSLPAPIMLTPPITPERLPVVDAVVSDTTEIAPLAEANLAHCNPDNKPPLAGSVNIANAETVNNTIDASASTANKFEGITITQRPSTETPIQDYKHEDILIAATEIDEIILCPESPDSPNSPSNSDAPPTPKLNFWRRSLLSISTVSIKSPPTSTNNSNMSPLSTPQSTPASSPILEDADSPTKPALSRDELLARTDQFGFVMSTTAVDEGSRAPSSKDVSRSMKWKAMAIPVKSETNAPFMKYTFPTSEKLIRRCSKGIPHEWRGAVWYWLITSSSGLYSSDITVDEQIRLEHELLAEYQDFQTRTWEYDYHISLDIPRTFPNHYSFMGGSKKGQKTLFRLMKGLSQKYPNIGYVQGMCLIGATLLLVMSEEMAYIALVHLFSDNPKNYYRLNHLYSPGFPGLMETDRLIDALTDIYCPRIRDRLRALGIDSKIFTTKWVVTLFIGCCNLNPHRESDPSTEGLLPFRVVLRIWDLIFLHGWDMLPVCAVSILKWYEVAILSLDPEDYESPLAILLNNPQQTYPSSFTQGKARFSALPAALTNLLSPTGPPTGSPVTPHRGTSKYTPQFANADADIFIKLVRKIWDGGHPKGSLQINGRRLVRRYRSWWKLAPPPDLVDNE</sequence>
<dbReference type="GeneID" id="42004729"/>
<dbReference type="PROSITE" id="PS50086">
    <property type="entry name" value="TBC_RABGAP"/>
    <property type="match status" value="1"/>
</dbReference>
<dbReference type="RefSeq" id="XP_031024530.1">
    <property type="nucleotide sequence ID" value="XM_031169432.1"/>
</dbReference>
<dbReference type="AlphaFoldDB" id="A0A507C2J9"/>
<evidence type="ECO:0000256" key="1">
    <source>
        <dbReference type="SAM" id="MobiDB-lite"/>
    </source>
</evidence>
<proteinExistence type="predicted"/>
<feature type="region of interest" description="Disordered" evidence="1">
    <location>
        <begin position="270"/>
        <end position="291"/>
    </location>
</feature>
<evidence type="ECO:0000313" key="4">
    <source>
        <dbReference type="Proteomes" id="UP000319731"/>
    </source>
</evidence>
<dbReference type="EMBL" id="QEAO01000019">
    <property type="protein sequence ID" value="TPX33588.1"/>
    <property type="molecule type" value="Genomic_DNA"/>
</dbReference>
<protein>
    <recommendedName>
        <fullName evidence="2">Rab-GAP TBC domain-containing protein</fullName>
    </recommendedName>
</protein>
<gene>
    <name evidence="3" type="ORF">SmJEL517_g03504</name>
</gene>
<dbReference type="PANTHER" id="PTHR47219:SF9">
    <property type="entry name" value="GTPASE ACTIVATING PROTEIN AND CENTROSOME-ASSOCIATED, ISOFORM B"/>
    <property type="match status" value="1"/>
</dbReference>
<comment type="caution">
    <text evidence="3">The sequence shown here is derived from an EMBL/GenBank/DDBJ whole genome shotgun (WGS) entry which is preliminary data.</text>
</comment>
<dbReference type="InterPro" id="IPR050302">
    <property type="entry name" value="Rab_GAP_TBC_domain"/>
</dbReference>
<evidence type="ECO:0000313" key="3">
    <source>
        <dbReference type="EMBL" id="TPX33588.1"/>
    </source>
</evidence>
<dbReference type="Gene3D" id="1.10.472.80">
    <property type="entry name" value="Ypt/Rab-GAP domain of gyp1p, domain 3"/>
    <property type="match status" value="1"/>
</dbReference>
<dbReference type="Proteomes" id="UP000319731">
    <property type="component" value="Unassembled WGS sequence"/>
</dbReference>
<evidence type="ECO:0000259" key="2">
    <source>
        <dbReference type="PROSITE" id="PS50086"/>
    </source>
</evidence>
<dbReference type="GO" id="GO:0031267">
    <property type="term" value="F:small GTPase binding"/>
    <property type="evidence" value="ECO:0007669"/>
    <property type="project" value="TreeGrafter"/>
</dbReference>
<feature type="domain" description="Rab-GAP TBC" evidence="2">
    <location>
        <begin position="417"/>
        <end position="639"/>
    </location>
</feature>